<dbReference type="InterPro" id="IPR000182">
    <property type="entry name" value="GNAT_dom"/>
</dbReference>
<keyword evidence="2" id="KW-0012">Acyltransferase</keyword>
<sequence length="272" mass="31066">MNYEIRTASTDEIELVHQTMMLAFDEYRGRLHPPSGALSENTETILSKISEHGGGALLVWSGNKAVGSAQYFFRESFLYVGRISVIPEARGRGLGKAIMKHFEKLAAQLRYSEIRLGVRLSLPENLRFYRKLGYEIAEEHEYPERTDGWYIMSKQMRSQHGMISKDNAEHYVWGNDCDGWRLVDEETVSIIHERMPPGTSEQRHYHARAGQFFFVLFGTLDIEVEGSVHTLSAHQGMRIQPGAVHQVMNRSAEPVEFMVYSQPNSRGDRTLA</sequence>
<evidence type="ECO:0000313" key="5">
    <source>
        <dbReference type="Proteomes" id="UP000676601"/>
    </source>
</evidence>
<dbReference type="InterPro" id="IPR013096">
    <property type="entry name" value="Cupin_2"/>
</dbReference>
<dbReference type="Gene3D" id="2.60.120.10">
    <property type="entry name" value="Jelly Rolls"/>
    <property type="match status" value="1"/>
</dbReference>
<keyword evidence="1" id="KW-0808">Transferase</keyword>
<dbReference type="InterPro" id="IPR014710">
    <property type="entry name" value="RmlC-like_jellyroll"/>
</dbReference>
<dbReference type="Gene3D" id="3.40.630.30">
    <property type="match status" value="1"/>
</dbReference>
<evidence type="ECO:0000259" key="3">
    <source>
        <dbReference type="PROSITE" id="PS51186"/>
    </source>
</evidence>
<dbReference type="RefSeq" id="WP_306433649.1">
    <property type="nucleotide sequence ID" value="NZ_BORU01000001.1"/>
</dbReference>
<evidence type="ECO:0000313" key="4">
    <source>
        <dbReference type="EMBL" id="GIO53320.1"/>
    </source>
</evidence>
<dbReference type="Proteomes" id="UP000676601">
    <property type="component" value="Unassembled WGS sequence"/>
</dbReference>
<dbReference type="PANTHER" id="PTHR43877">
    <property type="entry name" value="AMINOALKYLPHOSPHONATE N-ACETYLTRANSFERASE-RELATED-RELATED"/>
    <property type="match status" value="1"/>
</dbReference>
<dbReference type="SUPFAM" id="SSF55729">
    <property type="entry name" value="Acyl-CoA N-acyltransferases (Nat)"/>
    <property type="match status" value="1"/>
</dbReference>
<dbReference type="SUPFAM" id="SSF51182">
    <property type="entry name" value="RmlC-like cupins"/>
    <property type="match status" value="1"/>
</dbReference>
<keyword evidence="5" id="KW-1185">Reference proteome</keyword>
<dbReference type="InterPro" id="IPR011051">
    <property type="entry name" value="RmlC_Cupin_sf"/>
</dbReference>
<dbReference type="InterPro" id="IPR016181">
    <property type="entry name" value="Acyl_CoA_acyltransferase"/>
</dbReference>
<comment type="caution">
    <text evidence="4">The sequence shown here is derived from an EMBL/GenBank/DDBJ whole genome shotgun (WGS) entry which is preliminary data.</text>
</comment>
<dbReference type="Pfam" id="PF07883">
    <property type="entry name" value="Cupin_2"/>
    <property type="match status" value="1"/>
</dbReference>
<organism evidence="4 5">
    <name type="scientific">Paenibacillus cineris</name>
    <dbReference type="NCBI Taxonomy" id="237530"/>
    <lineage>
        <taxon>Bacteria</taxon>
        <taxon>Bacillati</taxon>
        <taxon>Bacillota</taxon>
        <taxon>Bacilli</taxon>
        <taxon>Bacillales</taxon>
        <taxon>Paenibacillaceae</taxon>
        <taxon>Paenibacillus</taxon>
    </lineage>
</organism>
<protein>
    <recommendedName>
        <fullName evidence="3">N-acetyltransferase domain-containing protein</fullName>
    </recommendedName>
</protein>
<accession>A0ABQ4LA40</accession>
<reference evidence="4 5" key="1">
    <citation type="submission" date="2021-03" db="EMBL/GenBank/DDBJ databases">
        <title>Antimicrobial resistance genes in bacteria isolated from Japanese honey, and their potential for conferring macrolide and lincosamide resistance in the American foulbrood pathogen Paenibacillus larvae.</title>
        <authorList>
            <person name="Okamoto M."/>
            <person name="Kumagai M."/>
            <person name="Kanamori H."/>
            <person name="Takamatsu D."/>
        </authorList>
    </citation>
    <scope>NUCLEOTIDE SEQUENCE [LARGE SCALE GENOMIC DNA]</scope>
    <source>
        <strain evidence="4 5">J21TS7</strain>
    </source>
</reference>
<evidence type="ECO:0000256" key="2">
    <source>
        <dbReference type="ARBA" id="ARBA00023315"/>
    </source>
</evidence>
<dbReference type="Pfam" id="PF00583">
    <property type="entry name" value="Acetyltransf_1"/>
    <property type="match status" value="1"/>
</dbReference>
<gene>
    <name evidence="4" type="ORF">J21TS7_16380</name>
</gene>
<dbReference type="PROSITE" id="PS51186">
    <property type="entry name" value="GNAT"/>
    <property type="match status" value="1"/>
</dbReference>
<name>A0ABQ4LA40_9BACL</name>
<proteinExistence type="predicted"/>
<dbReference type="InterPro" id="IPR050832">
    <property type="entry name" value="Bact_Acetyltransf"/>
</dbReference>
<dbReference type="EMBL" id="BORU01000001">
    <property type="protein sequence ID" value="GIO53320.1"/>
    <property type="molecule type" value="Genomic_DNA"/>
</dbReference>
<feature type="domain" description="N-acetyltransferase" evidence="3">
    <location>
        <begin position="3"/>
        <end position="157"/>
    </location>
</feature>
<evidence type="ECO:0000256" key="1">
    <source>
        <dbReference type="ARBA" id="ARBA00022679"/>
    </source>
</evidence>
<dbReference type="CDD" id="cd04301">
    <property type="entry name" value="NAT_SF"/>
    <property type="match status" value="1"/>
</dbReference>